<protein>
    <submittedName>
        <fullName evidence="1">Uncharacterized protein</fullName>
    </submittedName>
</protein>
<comment type="caution">
    <text evidence="1">The sequence shown here is derived from an EMBL/GenBank/DDBJ whole genome shotgun (WGS) entry which is preliminary data.</text>
</comment>
<evidence type="ECO:0000313" key="1">
    <source>
        <dbReference type="EMBL" id="PKI44070.1"/>
    </source>
</evidence>
<organism evidence="1 2">
    <name type="scientific">Punica granatum</name>
    <name type="common">Pomegranate</name>
    <dbReference type="NCBI Taxonomy" id="22663"/>
    <lineage>
        <taxon>Eukaryota</taxon>
        <taxon>Viridiplantae</taxon>
        <taxon>Streptophyta</taxon>
        <taxon>Embryophyta</taxon>
        <taxon>Tracheophyta</taxon>
        <taxon>Spermatophyta</taxon>
        <taxon>Magnoliopsida</taxon>
        <taxon>eudicotyledons</taxon>
        <taxon>Gunneridae</taxon>
        <taxon>Pentapetalae</taxon>
        <taxon>rosids</taxon>
        <taxon>malvids</taxon>
        <taxon>Myrtales</taxon>
        <taxon>Lythraceae</taxon>
        <taxon>Punica</taxon>
    </lineage>
</organism>
<dbReference type="AlphaFoldDB" id="A0A2I0IK38"/>
<proteinExistence type="predicted"/>
<gene>
    <name evidence="1" type="ORF">CRG98_035532</name>
</gene>
<dbReference type="Proteomes" id="UP000233551">
    <property type="component" value="Unassembled WGS sequence"/>
</dbReference>
<evidence type="ECO:0000313" key="2">
    <source>
        <dbReference type="Proteomes" id="UP000233551"/>
    </source>
</evidence>
<sequence length="90" mass="9690">MPTQGAHLMYGMGFGVALTALSKGRFSPHHTLLTPSIPSLAPTWRPSPSSSWSFGKTIIKVFPLARKLVARVEARSLPGCSKMGRRIGAK</sequence>
<name>A0A2I0IK38_PUNGR</name>
<reference evidence="1 2" key="1">
    <citation type="submission" date="2017-11" db="EMBL/GenBank/DDBJ databases">
        <title>De-novo sequencing of pomegranate (Punica granatum L.) genome.</title>
        <authorList>
            <person name="Akparov Z."/>
            <person name="Amiraslanov A."/>
            <person name="Hajiyeva S."/>
            <person name="Abbasov M."/>
            <person name="Kaur K."/>
            <person name="Hamwieh A."/>
            <person name="Solovyev V."/>
            <person name="Salamov A."/>
            <person name="Braich B."/>
            <person name="Kosarev P."/>
            <person name="Mahmoud A."/>
            <person name="Hajiyev E."/>
            <person name="Babayeva S."/>
            <person name="Izzatullayeva V."/>
            <person name="Mammadov A."/>
            <person name="Mammadov A."/>
            <person name="Sharifova S."/>
            <person name="Ojaghi J."/>
            <person name="Eynullazada K."/>
            <person name="Bayramov B."/>
            <person name="Abdulazimova A."/>
            <person name="Shahmuradov I."/>
        </authorList>
    </citation>
    <scope>NUCLEOTIDE SEQUENCE [LARGE SCALE GENOMIC DNA]</scope>
    <source>
        <strain evidence="2">cv. AG2017</strain>
        <tissue evidence="1">Leaf</tissue>
    </source>
</reference>
<accession>A0A2I0IK38</accession>
<keyword evidence="2" id="KW-1185">Reference proteome</keyword>
<dbReference type="EMBL" id="PGOL01002951">
    <property type="protein sequence ID" value="PKI44070.1"/>
    <property type="molecule type" value="Genomic_DNA"/>
</dbReference>